<organism evidence="2 3">
    <name type="scientific">Saitoella complicata (strain BCRC 22490 / CBS 7301 / JCM 7358 / NBRC 10748 / NRRL Y-17804)</name>
    <dbReference type="NCBI Taxonomy" id="698492"/>
    <lineage>
        <taxon>Eukaryota</taxon>
        <taxon>Fungi</taxon>
        <taxon>Dikarya</taxon>
        <taxon>Ascomycota</taxon>
        <taxon>Taphrinomycotina</taxon>
        <taxon>Taphrinomycotina incertae sedis</taxon>
        <taxon>Saitoella</taxon>
    </lineage>
</organism>
<evidence type="ECO:0000313" key="2">
    <source>
        <dbReference type="EMBL" id="GAO52624.1"/>
    </source>
</evidence>
<reference evidence="2 3" key="1">
    <citation type="journal article" date="2011" name="J. Gen. Appl. Microbiol.">
        <title>Draft genome sequencing of the enigmatic yeast Saitoella complicata.</title>
        <authorList>
            <person name="Nishida H."/>
            <person name="Hamamoto M."/>
            <person name="Sugiyama J."/>
        </authorList>
    </citation>
    <scope>NUCLEOTIDE SEQUENCE [LARGE SCALE GENOMIC DNA]</scope>
    <source>
        <strain evidence="2 3">NRRL Y-17804</strain>
    </source>
</reference>
<feature type="chain" id="PRO_5002430567" evidence="1">
    <location>
        <begin position="25"/>
        <end position="207"/>
    </location>
</feature>
<dbReference type="EMBL" id="BACD03000077">
    <property type="protein sequence ID" value="GAO52624.1"/>
    <property type="molecule type" value="Genomic_DNA"/>
</dbReference>
<reference evidence="2 3" key="3">
    <citation type="journal article" date="2015" name="Genome Announc.">
        <title>Draft Genome Sequence of the Archiascomycetous Yeast Saitoella complicata.</title>
        <authorList>
            <person name="Yamauchi K."/>
            <person name="Kondo S."/>
            <person name="Hamamoto M."/>
            <person name="Takahashi Y."/>
            <person name="Ogura Y."/>
            <person name="Hayashi T."/>
            <person name="Nishida H."/>
        </authorList>
    </citation>
    <scope>NUCLEOTIDE SEQUENCE [LARGE SCALE GENOMIC DNA]</scope>
    <source>
        <strain evidence="2 3">NRRL Y-17804</strain>
    </source>
</reference>
<accession>A0A0E9NRX3</accession>
<feature type="signal peptide" evidence="1">
    <location>
        <begin position="1"/>
        <end position="24"/>
    </location>
</feature>
<evidence type="ECO:0000313" key="3">
    <source>
        <dbReference type="Proteomes" id="UP000033140"/>
    </source>
</evidence>
<keyword evidence="3" id="KW-1185">Reference proteome</keyword>
<name>A0A0E9NRX3_SAICN</name>
<gene>
    <name evidence="2" type="ORF">G7K_6697-t1</name>
</gene>
<reference evidence="2 3" key="2">
    <citation type="journal article" date="2014" name="J. Gen. Appl. Microbiol.">
        <title>The early diverging ascomycetous budding yeast Saitoella complicata has three histone deacetylases belonging to the Clr6, Hos2, and Rpd3 lineages.</title>
        <authorList>
            <person name="Nishida H."/>
            <person name="Matsumoto T."/>
            <person name="Kondo S."/>
            <person name="Hamamoto M."/>
            <person name="Yoshikawa H."/>
        </authorList>
    </citation>
    <scope>NUCLEOTIDE SEQUENCE [LARGE SCALE GENOMIC DNA]</scope>
    <source>
        <strain evidence="2 3">NRRL Y-17804</strain>
    </source>
</reference>
<proteinExistence type="predicted"/>
<keyword evidence="1" id="KW-0732">Signal</keyword>
<evidence type="ECO:0000256" key="1">
    <source>
        <dbReference type="SAM" id="SignalP"/>
    </source>
</evidence>
<sequence>MMSFHMRTLTHALALLPALDVAFAQTPATILASPLPCEKSCRTVEGFKSRARAPEDHAASPEVFRGGCGQRGQRANNYLKAAREGFLLPVATSDVEDMQWEGQDREDEDMIGTQLVARLNRVTVAAQDVPAQDVPARGRQNTPPAVRGGMECLFHVEIYDYQRKSRNRKKMVGGVRVFLELLTFEYVVKCQKQTGVYDIMQGSLHEC</sequence>
<protein>
    <submittedName>
        <fullName evidence="2">Uncharacterized protein</fullName>
    </submittedName>
</protein>
<dbReference type="Proteomes" id="UP000033140">
    <property type="component" value="Unassembled WGS sequence"/>
</dbReference>
<comment type="caution">
    <text evidence="2">The sequence shown here is derived from an EMBL/GenBank/DDBJ whole genome shotgun (WGS) entry which is preliminary data.</text>
</comment>
<dbReference type="AlphaFoldDB" id="A0A0E9NRX3"/>